<keyword evidence="2" id="KW-0732">Signal</keyword>
<dbReference type="PANTHER" id="PTHR18952">
    <property type="entry name" value="CARBONIC ANHYDRASE"/>
    <property type="match status" value="1"/>
</dbReference>
<dbReference type="InterPro" id="IPR036398">
    <property type="entry name" value="CA_dom_sf"/>
</dbReference>
<feature type="signal peptide" evidence="2">
    <location>
        <begin position="1"/>
        <end position="19"/>
    </location>
</feature>
<dbReference type="GO" id="GO:0006730">
    <property type="term" value="P:one-carbon metabolic process"/>
    <property type="evidence" value="ECO:0007669"/>
    <property type="project" value="TreeGrafter"/>
</dbReference>
<proteinExistence type="inferred from homology"/>
<dbReference type="CTD" id="31915"/>
<dbReference type="AlphaFoldDB" id="A0A8B7MZI1"/>
<dbReference type="Gene3D" id="3.10.200.10">
    <property type="entry name" value="Alpha carbonic anhydrase"/>
    <property type="match status" value="1"/>
</dbReference>
<dbReference type="RefSeq" id="XP_018006683.1">
    <property type="nucleotide sequence ID" value="XM_018151194.2"/>
</dbReference>
<dbReference type="PROSITE" id="PS51144">
    <property type="entry name" value="ALPHA_CA_2"/>
    <property type="match status" value="1"/>
</dbReference>
<comment type="similarity">
    <text evidence="1">Belongs to the alpha-carbonic anhydrase family.</text>
</comment>
<evidence type="ECO:0000313" key="4">
    <source>
        <dbReference type="Proteomes" id="UP000694843"/>
    </source>
</evidence>
<evidence type="ECO:0000256" key="2">
    <source>
        <dbReference type="SAM" id="SignalP"/>
    </source>
</evidence>
<dbReference type="PANTHER" id="PTHR18952:SF208">
    <property type="entry name" value="CARBONIC ANHYDRASE XA-RELATED"/>
    <property type="match status" value="1"/>
</dbReference>
<feature type="chain" id="PRO_5034114442" evidence="2">
    <location>
        <begin position="20"/>
        <end position="311"/>
    </location>
</feature>
<dbReference type="SUPFAM" id="SSF51069">
    <property type="entry name" value="Carbonic anhydrase"/>
    <property type="match status" value="1"/>
</dbReference>
<dbReference type="GO" id="GO:0008270">
    <property type="term" value="F:zinc ion binding"/>
    <property type="evidence" value="ECO:0007669"/>
    <property type="project" value="InterPro"/>
</dbReference>
<evidence type="ECO:0000256" key="1">
    <source>
        <dbReference type="ARBA" id="ARBA00010718"/>
    </source>
</evidence>
<feature type="domain" description="Alpha-carbonic anhydrase" evidence="3">
    <location>
        <begin position="26"/>
        <end position="285"/>
    </location>
</feature>
<dbReference type="SMART" id="SM01057">
    <property type="entry name" value="Carb_anhydrase"/>
    <property type="match status" value="1"/>
</dbReference>
<dbReference type="Proteomes" id="UP000694843">
    <property type="component" value="Unplaced"/>
</dbReference>
<dbReference type="OrthoDB" id="5978072at2759"/>
<dbReference type="Pfam" id="PF00194">
    <property type="entry name" value="Carb_anhydrase"/>
    <property type="match status" value="1"/>
</dbReference>
<organism evidence="4 5">
    <name type="scientific">Hyalella azteca</name>
    <name type="common">Amphipod</name>
    <dbReference type="NCBI Taxonomy" id="294128"/>
    <lineage>
        <taxon>Eukaryota</taxon>
        <taxon>Metazoa</taxon>
        <taxon>Ecdysozoa</taxon>
        <taxon>Arthropoda</taxon>
        <taxon>Crustacea</taxon>
        <taxon>Multicrustacea</taxon>
        <taxon>Malacostraca</taxon>
        <taxon>Eumalacostraca</taxon>
        <taxon>Peracarida</taxon>
        <taxon>Amphipoda</taxon>
        <taxon>Senticaudata</taxon>
        <taxon>Talitrida</taxon>
        <taxon>Talitroidea</taxon>
        <taxon>Hyalellidae</taxon>
        <taxon>Hyalella</taxon>
    </lineage>
</organism>
<sequence length="311" mass="34746">MRPVTLLLYVVSISRDTQSVTWNWEQWWTYAGISGPDFWGLINPDWSLCSRGRRQSPIDIDPARLLYDPNLRHLHIDKHKVSCTVENTGHSVVVSLDSSKPPLNVTGGPLSYRYQLTEIHLHYGASDQLGSEHTVSGRAFPAELQLLGFNSQLYSNFSQALDKAYGIVGISVLVQLGENSSPWLSLLTEGVENIKFVGDSFTIPQVSLHELLPHTPYYVTYDGSTTMPACHETVTWLVLNKPVYITKPQLVGLRHLKQGLPGAAPLANNFRPAQKLHHRPLRTNIDFSNAGGSCPSMQRGLYYKANTWPLS</sequence>
<dbReference type="OMA" id="HIHFARS"/>
<name>A0A8B7MZI1_HYAAZ</name>
<reference evidence="5" key="1">
    <citation type="submission" date="2025-08" db="UniProtKB">
        <authorList>
            <consortium name="RefSeq"/>
        </authorList>
    </citation>
    <scope>IDENTIFICATION</scope>
    <source>
        <tissue evidence="5">Whole organism</tissue>
    </source>
</reference>
<accession>A0A8B7MZI1</accession>
<evidence type="ECO:0000259" key="3">
    <source>
        <dbReference type="PROSITE" id="PS51144"/>
    </source>
</evidence>
<dbReference type="GO" id="GO:0004089">
    <property type="term" value="F:carbonate dehydratase activity"/>
    <property type="evidence" value="ECO:0007669"/>
    <property type="project" value="InterPro"/>
</dbReference>
<dbReference type="InterPro" id="IPR023561">
    <property type="entry name" value="Carbonic_anhydrase_a-class"/>
</dbReference>
<gene>
    <name evidence="5" type="primary">LOC108664580</name>
</gene>
<keyword evidence="4" id="KW-1185">Reference proteome</keyword>
<dbReference type="GeneID" id="108664580"/>
<dbReference type="InterPro" id="IPR001148">
    <property type="entry name" value="CA_dom"/>
</dbReference>
<evidence type="ECO:0000313" key="5">
    <source>
        <dbReference type="RefSeq" id="XP_018006683.1"/>
    </source>
</evidence>
<dbReference type="KEGG" id="hazt:108664580"/>
<protein>
    <submittedName>
        <fullName evidence="5">Carbonic anhydrase-related protein 10</fullName>
    </submittedName>
</protein>